<comment type="caution">
    <text evidence="1">The sequence shown here is derived from an EMBL/GenBank/DDBJ whole genome shotgun (WGS) entry which is preliminary data.</text>
</comment>
<dbReference type="RefSeq" id="WP_042519415.1">
    <property type="nucleotide sequence ID" value="NZ_JXQI01000018.1"/>
</dbReference>
<sequence length="181" mass="20977">MKIIVMDSANVRIEVLNVPDHMIEEDIEQFLAEHDYSLNNISWMAAPIDFVPVQFHEYGICHSDGEELHFERQGKLKDFSIYDSVQEVKHREQEELAAKLRLRGEKVDDGYEWHFEGECPIVAAYDYDEPCDVVILSVRVDKDGYFTIIGDEKNDRGNEHEIEVDDVFAGHLDYIISEIGK</sequence>
<dbReference type="AlphaFoldDB" id="A0A0D0I514"/>
<keyword evidence="2" id="KW-1185">Reference proteome</keyword>
<protein>
    <submittedName>
        <fullName evidence="1">Uncharacterized protein</fullName>
    </submittedName>
</protein>
<evidence type="ECO:0000313" key="1">
    <source>
        <dbReference type="EMBL" id="KIP62028.1"/>
    </source>
</evidence>
<reference evidence="1 2" key="1">
    <citation type="submission" date="2015-01" db="EMBL/GenBank/DDBJ databases">
        <title>Comparative genomics of non-oral Prevotella species.</title>
        <authorList>
            <person name="Accetto T."/>
            <person name="Nograsek B."/>
            <person name="Avgustin G."/>
        </authorList>
    </citation>
    <scope>NUCLEOTIDE SEQUENCE [LARGE SCALE GENOMIC DNA]</scope>
    <source>
        <strain evidence="1 2">P5-119</strain>
    </source>
</reference>
<organism evidence="1 2">
    <name type="scientific">Prevotella pectinovora</name>
    <dbReference type="NCBI Taxonomy" id="1602169"/>
    <lineage>
        <taxon>Bacteria</taxon>
        <taxon>Pseudomonadati</taxon>
        <taxon>Bacteroidota</taxon>
        <taxon>Bacteroidia</taxon>
        <taxon>Bacteroidales</taxon>
        <taxon>Prevotellaceae</taxon>
        <taxon>Prevotella</taxon>
    </lineage>
</organism>
<dbReference type="EMBL" id="JXQK01000059">
    <property type="protein sequence ID" value="KIP62028.1"/>
    <property type="molecule type" value="Genomic_DNA"/>
</dbReference>
<dbReference type="OrthoDB" id="1073885at2"/>
<dbReference type="Proteomes" id="UP000032046">
    <property type="component" value="Unassembled WGS sequence"/>
</dbReference>
<dbReference type="STRING" id="1602171.ST44_07880"/>
<proteinExistence type="predicted"/>
<gene>
    <name evidence="1" type="ORF">ST44_07880</name>
</gene>
<name>A0A0D0I514_9BACT</name>
<accession>A0A0D0I514</accession>
<evidence type="ECO:0000313" key="2">
    <source>
        <dbReference type="Proteomes" id="UP000032046"/>
    </source>
</evidence>